<name>A0AAD1RRM5_PELCU</name>
<proteinExistence type="predicted"/>
<dbReference type="AlphaFoldDB" id="A0AAD1RRM5"/>
<reference evidence="1" key="1">
    <citation type="submission" date="2022-03" db="EMBL/GenBank/DDBJ databases">
        <authorList>
            <person name="Alioto T."/>
            <person name="Alioto T."/>
            <person name="Gomez Garrido J."/>
        </authorList>
    </citation>
    <scope>NUCLEOTIDE SEQUENCE</scope>
</reference>
<gene>
    <name evidence="1" type="ORF">PECUL_23A022337</name>
</gene>
<keyword evidence="2" id="KW-1185">Reference proteome</keyword>
<dbReference type="Proteomes" id="UP001295444">
    <property type="component" value="Chromosome 03"/>
</dbReference>
<organism evidence="1 2">
    <name type="scientific">Pelobates cultripes</name>
    <name type="common">Western spadefoot toad</name>
    <dbReference type="NCBI Taxonomy" id="61616"/>
    <lineage>
        <taxon>Eukaryota</taxon>
        <taxon>Metazoa</taxon>
        <taxon>Chordata</taxon>
        <taxon>Craniata</taxon>
        <taxon>Vertebrata</taxon>
        <taxon>Euteleostomi</taxon>
        <taxon>Amphibia</taxon>
        <taxon>Batrachia</taxon>
        <taxon>Anura</taxon>
        <taxon>Pelobatoidea</taxon>
        <taxon>Pelobatidae</taxon>
        <taxon>Pelobates</taxon>
    </lineage>
</organism>
<dbReference type="EMBL" id="OW240914">
    <property type="protein sequence ID" value="CAH2276951.1"/>
    <property type="molecule type" value="Genomic_DNA"/>
</dbReference>
<sequence length="101" mass="10727">MAGFLHTTSPTSPVGSKLPALDRIGEELRNMAAAMATKADLQLLKSTIQEVVRAEVASLRTKVAAQEGRIHTLEHSAEAQSARFAASDSVVACQAMECCFP</sequence>
<evidence type="ECO:0000313" key="1">
    <source>
        <dbReference type="EMBL" id="CAH2276951.1"/>
    </source>
</evidence>
<evidence type="ECO:0000313" key="2">
    <source>
        <dbReference type="Proteomes" id="UP001295444"/>
    </source>
</evidence>
<protein>
    <submittedName>
        <fullName evidence="1">Uncharacterized protein</fullName>
    </submittedName>
</protein>
<accession>A0AAD1RRM5</accession>